<gene>
    <name evidence="2" type="ORF">ACFFGH_24465</name>
</gene>
<proteinExistence type="predicted"/>
<comment type="caution">
    <text evidence="2">The sequence shown here is derived from an EMBL/GenBank/DDBJ whole genome shotgun (WGS) entry which is preliminary data.</text>
</comment>
<feature type="transmembrane region" description="Helical" evidence="1">
    <location>
        <begin position="198"/>
        <end position="218"/>
    </location>
</feature>
<organism evidence="2 3">
    <name type="scientific">Lysobacter korlensis</name>
    <dbReference type="NCBI Taxonomy" id="553636"/>
    <lineage>
        <taxon>Bacteria</taxon>
        <taxon>Pseudomonadati</taxon>
        <taxon>Pseudomonadota</taxon>
        <taxon>Gammaproteobacteria</taxon>
        <taxon>Lysobacterales</taxon>
        <taxon>Lysobacteraceae</taxon>
        <taxon>Lysobacter</taxon>
    </lineage>
</organism>
<keyword evidence="1" id="KW-1133">Transmembrane helix</keyword>
<dbReference type="RefSeq" id="WP_386673211.1">
    <property type="nucleotide sequence ID" value="NZ_JBHLTG010000006.1"/>
</dbReference>
<keyword evidence="1" id="KW-0812">Transmembrane</keyword>
<dbReference type="InterPro" id="IPR010767">
    <property type="entry name" value="Phage_CGC-2007_Cje0229"/>
</dbReference>
<feature type="transmembrane region" description="Helical" evidence="1">
    <location>
        <begin position="148"/>
        <end position="168"/>
    </location>
</feature>
<keyword evidence="3" id="KW-1185">Reference proteome</keyword>
<dbReference type="EMBL" id="JBHLTG010000006">
    <property type="protein sequence ID" value="MFC0680996.1"/>
    <property type="molecule type" value="Genomic_DNA"/>
</dbReference>
<evidence type="ECO:0000313" key="2">
    <source>
        <dbReference type="EMBL" id="MFC0680996.1"/>
    </source>
</evidence>
<feature type="transmembrane region" description="Helical" evidence="1">
    <location>
        <begin position="174"/>
        <end position="191"/>
    </location>
</feature>
<name>A0ABV6RVI9_9GAMM</name>
<evidence type="ECO:0000256" key="1">
    <source>
        <dbReference type="SAM" id="Phobius"/>
    </source>
</evidence>
<dbReference type="Pfam" id="PF07087">
    <property type="entry name" value="DUF1353"/>
    <property type="match status" value="1"/>
</dbReference>
<dbReference type="Proteomes" id="UP001589896">
    <property type="component" value="Unassembled WGS sequence"/>
</dbReference>
<evidence type="ECO:0000313" key="3">
    <source>
        <dbReference type="Proteomes" id="UP001589896"/>
    </source>
</evidence>
<accession>A0ABV6RVI9</accession>
<sequence>MPFVHEDGSEVTAVALLQRDARRFQLVAGFFYVDPGTGRRYEIPAHDTSRPPGPDNENSTDLASVPMFLWGLIPSYGLQTRAALLHDVLADRADDVDGEAGWRLRREADRLFRVALLESEVPLLRALIMWCAVSMGRYTYRPFGPMRALLGTLQLAVGVLSVYAALVLPFVLGHPIWLALLGVPAALAAVVPRDRDYFALWPYLGALVLPIVVVAWLLARVFWALNAVFWLLSGRVGAAPELALRRFGAKPL</sequence>
<reference evidence="2 3" key="1">
    <citation type="submission" date="2024-09" db="EMBL/GenBank/DDBJ databases">
        <authorList>
            <person name="Sun Q."/>
            <person name="Mori K."/>
        </authorList>
    </citation>
    <scope>NUCLEOTIDE SEQUENCE [LARGE SCALE GENOMIC DNA]</scope>
    <source>
        <strain evidence="2 3">KCTC 23076</strain>
    </source>
</reference>
<keyword evidence="1" id="KW-0472">Membrane</keyword>
<protein>
    <submittedName>
        <fullName evidence="2">DUF1353 domain-containing protein</fullName>
    </submittedName>
</protein>